<protein>
    <submittedName>
        <fullName evidence="3">Uncharacterized protein</fullName>
    </submittedName>
</protein>
<proteinExistence type="predicted"/>
<gene>
    <name evidence="3" type="ORF">QMA06_03360</name>
</gene>
<keyword evidence="4" id="KW-1185">Reference proteome</keyword>
<accession>A0ABT7ZRW3</accession>
<sequence>MRVLFLFLLVINFSFQSLKAQSDWFSIETNTHSEDQKLRQVINVVNEQTNDLAVFFKYNRFIVAHIYNSSGEIINTIRVDNLPKYNHNYFGTSITGNIYTLFFKNDNETKYSALTLNFETSVAQFSDKMEISLKSEKVIATFEYNSKIHVLTTLRKSSKLKIYQLENFEKFTAETFDFSNIDFVTFRGFDTSLNEILKGPNADPRAAMINHGEPTSLEMVTPYNKIYLNKDKLILTNDVDDLFTNVISINLETKGKSYHKFPKPSFEKRDRGSKSNSYVLDHYLFNMYVSKEKLDFSVYDMTTKALVKNIVISDKDSIAFKNSPIILEGGDFQSYRELDRTKQFMRKVSNSNPGISVYKKNGIYVVTLGCSETTTTSAFAVFYAGGAVGGILVGITSSILTTSFLTYTKTKSTRIECLFDNNLNSIEGTIPDNDFNIINAYTESKPDVNFEFESILKIDNKYVLGYFDKNAEAYKYIRF</sequence>
<evidence type="ECO:0000313" key="3">
    <source>
        <dbReference type="EMBL" id="MDN3491745.1"/>
    </source>
</evidence>
<keyword evidence="1" id="KW-1133">Transmembrane helix</keyword>
<keyword evidence="1" id="KW-0472">Membrane</keyword>
<feature type="transmembrane region" description="Helical" evidence="1">
    <location>
        <begin position="380"/>
        <end position="405"/>
    </location>
</feature>
<keyword evidence="2" id="KW-0732">Signal</keyword>
<comment type="caution">
    <text evidence="3">The sequence shown here is derived from an EMBL/GenBank/DDBJ whole genome shotgun (WGS) entry which is preliminary data.</text>
</comment>
<dbReference type="RefSeq" id="WP_290205437.1">
    <property type="nucleotide sequence ID" value="NZ_JASDDK010000001.1"/>
</dbReference>
<dbReference type="EMBL" id="JASDDK010000001">
    <property type="protein sequence ID" value="MDN3491745.1"/>
    <property type="molecule type" value="Genomic_DNA"/>
</dbReference>
<reference evidence="3 4" key="1">
    <citation type="journal article" date="2023" name="Int. J. Syst. Evol. Microbiol.">
        <title>Winogradskyella bathintestinalis sp. nov., isolated from the intestine of the deep-sea loosejaw dragonfish, Malacosteus niger.</title>
        <authorList>
            <person name="Uniacke-Lowe S."/>
            <person name="Johnson C.N."/>
            <person name="Stanton C."/>
            <person name="Hill C."/>
            <person name="Ross P."/>
        </authorList>
    </citation>
    <scope>NUCLEOTIDE SEQUENCE [LARGE SCALE GENOMIC DNA]</scope>
    <source>
        <strain evidence="3 4">APC 3343</strain>
    </source>
</reference>
<evidence type="ECO:0000256" key="2">
    <source>
        <dbReference type="SAM" id="SignalP"/>
    </source>
</evidence>
<dbReference type="Proteomes" id="UP001231197">
    <property type="component" value="Unassembled WGS sequence"/>
</dbReference>
<feature type="signal peptide" evidence="2">
    <location>
        <begin position="1"/>
        <end position="19"/>
    </location>
</feature>
<evidence type="ECO:0000313" key="4">
    <source>
        <dbReference type="Proteomes" id="UP001231197"/>
    </source>
</evidence>
<name>A0ABT7ZRW3_9FLAO</name>
<feature type="chain" id="PRO_5046509176" evidence="2">
    <location>
        <begin position="20"/>
        <end position="479"/>
    </location>
</feature>
<keyword evidence="1" id="KW-0812">Transmembrane</keyword>
<evidence type="ECO:0000256" key="1">
    <source>
        <dbReference type="SAM" id="Phobius"/>
    </source>
</evidence>
<organism evidence="3 4">
    <name type="scientific">Winogradskyella bathintestinalis</name>
    <dbReference type="NCBI Taxonomy" id="3035208"/>
    <lineage>
        <taxon>Bacteria</taxon>
        <taxon>Pseudomonadati</taxon>
        <taxon>Bacteroidota</taxon>
        <taxon>Flavobacteriia</taxon>
        <taxon>Flavobacteriales</taxon>
        <taxon>Flavobacteriaceae</taxon>
        <taxon>Winogradskyella</taxon>
    </lineage>
</organism>